<accession>A0A125YFU4</accession>
<dbReference type="Proteomes" id="UP000002226">
    <property type="component" value="Unassembled WGS sequence"/>
</dbReference>
<evidence type="ECO:0000256" key="1">
    <source>
        <dbReference type="ARBA" id="ARBA00004477"/>
    </source>
</evidence>
<sequence>MIDTSLHQPLSPRTRRPSTEASDRTASVCRPVPTSSLLRRRDGAVRGASGVPRSSRCTFALSSPPRTSASSVSSVSSTSSSAASAAPPAGSRRAFRRDLDNAGPGVSSLRAYTPQTHISQDLRALPSPSRGISPGTPSLGQAASRSSHLAAPASCPGFSSSVLSSSYEDSVSSLSSSPNSSSLTSPTPLEDNGPEEEGLDGEDTFRVYAGEDCPSAPLTPSLAAEGCLPPTAFLRSSSSSSLTRGETEGAPRIPYLNLGGSAQPTLDSTPSSRGSRRLHRSVSPASPLASEHNLTALSRYALPAATPPFAGLRRIPGHPAYRGAQGVFACSAGADVEASEAVSSSGDESVVRGRGQVSFCSTRETYEDIRAGRLSRSDLAGHRPRHGAAFLVDPVVSASVCSRPYTRRLRGSGRGVASRRSRGIACAEPARPYVQGAGEERPPLSLSPGSLAEVSLRGEGPACSHVHLSAPVDLPSPSSLLLHLDEAAAGAAIEEDHRGGWRKFLASLAAMRARKWSTSDGVEMMPSGVSANAPGDDEEDPPSASHSSSLKSRIFEATAATRSAFGACMRPGRLSGRCYFCLHLASLLLILCVVLLAGTLQHDQKIYRLRPKQVAELQLHTTQRLRDACDRAARAIAPPRDLDAALQVASRSPSDVSLSDLSLESRKRGAQNALTSTRSWHRDISSASIERICRHVRRLFFSPGHAGEAREDDDATAHTQFVEDSGKDVSGSSAESITATSVLRFLRPCAGHGTQPPPCMPAPTGSSPPPAGTRTCRAPSCGFTDLSQLCLPLAPLADVHVKAGDAAGLAAKEEPGVQTRCAALRAETLQTGLSETCSVAASFGVCGKSFSSASSATLSDERPDSSLPNTFGSSGVSPSSAGSGLAAPSLAFPHSVSLFFFHREGLPSSFLDPSRPILACTEADSPFLHLFSFLGTSSAYRMLSAAFVSLLSSAYNLFSLTAGAERTDDAAAPGRDSRRREESGRRKTTELVATKINEESSLDPVTCNSPLRFCTENVGDASRDPRLSGFELGLVSLLEVSPCQGDCSDLWNAPGFLGEGGVAAQAHRHRAEKYASAMRAAFGNLLPQFFLLSYESALASREETEAAATSRLLTSSSENSTGRAGAEASDTSAPSQDPDLAEAPVTSFLPNSGLMFDFAVFATPCYPFSRFLHRRLVSWGGLQFHILLFAGWLHSLFAPEPLILLHVPRALFLVLVSAYRGAVLYEGLNWIEKMIWTRKASNERSERGTAGEKHTKAEAEKREDPALLNTAPSTLGAETSGPHTEANDAEGKRTGDSPSTDRDGSGGNEKNDGGWWARKDLSDHVVLYVMAIVFMSIEVAAARSSHAPPSFSPEVTSADGDASQKRVFSKWLSCLLPRRISSFVYGAVFIYYGFLFVCCLHMAYYTAVFFHTPEEIWVGLTVGVCFLVLPILVLLEVLEWPSLQRIGIGSGEKKAAERAAAAAAAAATVSGTGAQGPDGDTVRVSSPRMGRAKSVARTTQTPEEAAADTAVAASLESRDETLSREASRNSQAATSLDGDMLPEKPDKEEGSRAEETPRTGIGEAGAARWDEASQLGVLTVGGNPSRRHADCTIAYLDPTVPGFPRPLFLPFLRSALHERLMMDCLASCPPIQTLFCLGQKSV</sequence>
<feature type="compositionally biased region" description="Basic and acidic residues" evidence="6">
    <location>
        <begin position="1541"/>
        <end position="1557"/>
    </location>
</feature>
<feature type="region of interest" description="Disordered" evidence="6">
    <location>
        <begin position="1242"/>
        <end position="1313"/>
    </location>
</feature>
<keyword evidence="2 7" id="KW-0812">Transmembrane</keyword>
<comment type="caution">
    <text evidence="8">The sequence shown here is derived from an EMBL/GenBank/DDBJ whole genome shotgun (WGS) entry which is preliminary data.</text>
</comment>
<name>A0A125YFU4_TOXGV</name>
<keyword evidence="5 7" id="KW-0472">Membrane</keyword>
<dbReference type="eggNOG" id="ENOG502SFKI">
    <property type="taxonomic scope" value="Eukaryota"/>
</dbReference>
<feature type="region of interest" description="Disordered" evidence="6">
    <location>
        <begin position="1109"/>
        <end position="1139"/>
    </location>
</feature>
<evidence type="ECO:0000256" key="7">
    <source>
        <dbReference type="SAM" id="Phobius"/>
    </source>
</evidence>
<feature type="compositionally biased region" description="Polar residues" evidence="6">
    <location>
        <begin position="135"/>
        <end position="147"/>
    </location>
</feature>
<feature type="compositionally biased region" description="Low complexity" evidence="6">
    <location>
        <begin position="62"/>
        <end position="92"/>
    </location>
</feature>
<feature type="transmembrane region" description="Helical" evidence="7">
    <location>
        <begin position="1383"/>
        <end position="1404"/>
    </location>
</feature>
<evidence type="ECO:0000256" key="4">
    <source>
        <dbReference type="ARBA" id="ARBA00022989"/>
    </source>
</evidence>
<dbReference type="OMA" id="HMAYYTA"/>
<dbReference type="OrthoDB" id="332130at2759"/>
<feature type="transmembrane region" description="Helical" evidence="7">
    <location>
        <begin position="1210"/>
        <end position="1231"/>
    </location>
</feature>
<comment type="subcellular location">
    <subcellularLocation>
        <location evidence="1">Endoplasmic reticulum membrane</location>
        <topology evidence="1">Multi-pass membrane protein</topology>
    </subcellularLocation>
</comment>
<feature type="transmembrane region" description="Helical" evidence="7">
    <location>
        <begin position="1416"/>
        <end position="1435"/>
    </location>
</feature>
<evidence type="ECO:0000256" key="2">
    <source>
        <dbReference type="ARBA" id="ARBA00022692"/>
    </source>
</evidence>
<feature type="region of interest" description="Disordered" evidence="6">
    <location>
        <begin position="521"/>
        <end position="550"/>
    </location>
</feature>
<dbReference type="PaxDb" id="5811-TGME49_113030"/>
<protein>
    <submittedName>
        <fullName evidence="8">Inositol phospholipid synthesis protein Scs3p</fullName>
    </submittedName>
</protein>
<dbReference type="Pfam" id="PF10261">
    <property type="entry name" value="FIT"/>
    <property type="match status" value="1"/>
</dbReference>
<feature type="region of interest" description="Disordered" evidence="6">
    <location>
        <begin position="968"/>
        <end position="988"/>
    </location>
</feature>
<proteinExistence type="predicted"/>
<evidence type="ECO:0000256" key="3">
    <source>
        <dbReference type="ARBA" id="ARBA00022824"/>
    </source>
</evidence>
<feature type="compositionally biased region" description="Basic and acidic residues" evidence="6">
    <location>
        <begin position="1516"/>
        <end position="1527"/>
    </location>
</feature>
<evidence type="ECO:0000313" key="8">
    <source>
        <dbReference type="EMBL" id="ESS35107.1"/>
    </source>
</evidence>
<feature type="compositionally biased region" description="Basic and acidic residues" evidence="6">
    <location>
        <begin position="1285"/>
        <end position="1313"/>
    </location>
</feature>
<feature type="compositionally biased region" description="Polar residues" evidence="6">
    <location>
        <begin position="260"/>
        <end position="273"/>
    </location>
</feature>
<keyword evidence="9" id="KW-1185">Reference proteome</keyword>
<reference evidence="8" key="1">
    <citation type="submission" date="2007-03" db="EMBL/GenBank/DDBJ databases">
        <authorList>
            <person name="Paulsen I."/>
        </authorList>
    </citation>
    <scope>NUCLEOTIDE SEQUENCE</scope>
    <source>
        <strain evidence="8">VEG</strain>
    </source>
</reference>
<evidence type="ECO:0000256" key="5">
    <source>
        <dbReference type="ARBA" id="ARBA00023136"/>
    </source>
</evidence>
<feature type="compositionally biased region" description="Low complexity" evidence="6">
    <location>
        <begin position="169"/>
        <end position="189"/>
    </location>
</feature>
<dbReference type="GO" id="GO:0010945">
    <property type="term" value="F:coenzyme A diphosphatase activity"/>
    <property type="evidence" value="ECO:0007669"/>
    <property type="project" value="InterPro"/>
</dbReference>
<gene>
    <name evidence="8" type="ORF">TGVEG_313030</name>
</gene>
<feature type="transmembrane region" description="Helical" evidence="7">
    <location>
        <begin position="582"/>
        <end position="600"/>
    </location>
</feature>
<feature type="compositionally biased region" description="Basic and acidic residues" evidence="6">
    <location>
        <begin position="1242"/>
        <end position="1265"/>
    </location>
</feature>
<dbReference type="VEuPathDB" id="ToxoDB:TGVEG_313030"/>
<feature type="region of interest" description="Disordered" evidence="6">
    <location>
        <begin position="169"/>
        <end position="200"/>
    </location>
</feature>
<feature type="region of interest" description="Disordered" evidence="6">
    <location>
        <begin position="1"/>
        <end position="151"/>
    </location>
</feature>
<evidence type="ECO:0000256" key="6">
    <source>
        <dbReference type="SAM" id="MobiDB-lite"/>
    </source>
</evidence>
<evidence type="ECO:0000313" key="9">
    <source>
        <dbReference type="Proteomes" id="UP000002226"/>
    </source>
</evidence>
<dbReference type="EMBL" id="AAYL02000041">
    <property type="protein sequence ID" value="ESS35107.1"/>
    <property type="molecule type" value="Genomic_DNA"/>
</dbReference>
<feature type="compositionally biased region" description="Low complexity" evidence="6">
    <location>
        <begin position="1109"/>
        <end position="1118"/>
    </location>
</feature>
<keyword evidence="3" id="KW-0256">Endoplasmic reticulum</keyword>
<feature type="region of interest" description="Disordered" evidence="6">
    <location>
        <begin position="235"/>
        <end position="290"/>
    </location>
</feature>
<dbReference type="InterPro" id="IPR019388">
    <property type="entry name" value="FIT"/>
</dbReference>
<dbReference type="GO" id="GO:0019915">
    <property type="term" value="P:lipid storage"/>
    <property type="evidence" value="ECO:0007669"/>
    <property type="project" value="InterPro"/>
</dbReference>
<feature type="transmembrane region" description="Helical" evidence="7">
    <location>
        <begin position="1176"/>
        <end position="1198"/>
    </location>
</feature>
<feature type="region of interest" description="Disordered" evidence="6">
    <location>
        <begin position="1470"/>
        <end position="1566"/>
    </location>
</feature>
<organism evidence="8 9">
    <name type="scientific">Toxoplasma gondii (strain ATCC 50861 / VEG)</name>
    <dbReference type="NCBI Taxonomy" id="432359"/>
    <lineage>
        <taxon>Eukaryota</taxon>
        <taxon>Sar</taxon>
        <taxon>Alveolata</taxon>
        <taxon>Apicomplexa</taxon>
        <taxon>Conoidasida</taxon>
        <taxon>Coccidia</taxon>
        <taxon>Eucoccidiorida</taxon>
        <taxon>Eimeriorina</taxon>
        <taxon>Sarcocystidae</taxon>
        <taxon>Toxoplasma</taxon>
    </lineage>
</organism>
<dbReference type="GO" id="GO:0005789">
    <property type="term" value="C:endoplasmic reticulum membrane"/>
    <property type="evidence" value="ECO:0007669"/>
    <property type="project" value="UniProtKB-SubCell"/>
</dbReference>
<keyword evidence="4 7" id="KW-1133">Transmembrane helix</keyword>